<dbReference type="Proteomes" id="UP000005267">
    <property type="component" value="Chromosome"/>
</dbReference>
<keyword evidence="2" id="KW-0186">Copper</keyword>
<feature type="disulfide bond" description="Redox-active" evidence="3">
    <location>
        <begin position="85"/>
        <end position="89"/>
    </location>
</feature>
<accession>I3UAW2</accession>
<dbReference type="CDD" id="cd02968">
    <property type="entry name" value="SCO"/>
    <property type="match status" value="1"/>
</dbReference>
<keyword evidence="3" id="KW-1015">Disulfide bond</keyword>
<proteinExistence type="inferred from homology"/>
<reference evidence="4 5" key="1">
    <citation type="journal article" date="2011" name="J. Bacteriol.">
        <title>Whole-genome shotgun sequencing of the sulfur-oxidizing chemoautotroph Tetrathiobacter kashmirensis.</title>
        <authorList>
            <person name="Ghosh W."/>
            <person name="George A."/>
            <person name="Agarwal A."/>
            <person name="Raj P."/>
            <person name="Alam M."/>
            <person name="Pyne P."/>
            <person name="Das Gupta S.K."/>
        </authorList>
    </citation>
    <scope>NUCLEOTIDE SEQUENCE [LARGE SCALE GENOMIC DNA]</scope>
    <source>
        <strain evidence="4 5">WT001</strain>
    </source>
</reference>
<dbReference type="AlphaFoldDB" id="I3UAW2"/>
<dbReference type="HOGENOM" id="CLU_050131_4_4_4"/>
<comment type="similarity">
    <text evidence="1">Belongs to the SCO1/2 family.</text>
</comment>
<feature type="binding site" evidence="2">
    <location>
        <position position="85"/>
    </location>
    <ligand>
        <name>Cu cation</name>
        <dbReference type="ChEBI" id="CHEBI:23378"/>
    </ligand>
</feature>
<dbReference type="GO" id="GO:0046872">
    <property type="term" value="F:metal ion binding"/>
    <property type="evidence" value="ECO:0007669"/>
    <property type="project" value="UniProtKB-KW"/>
</dbReference>
<evidence type="ECO:0000256" key="2">
    <source>
        <dbReference type="PIRSR" id="PIRSR603782-1"/>
    </source>
</evidence>
<dbReference type="EMBL" id="CP003555">
    <property type="protein sequence ID" value="AFK62150.1"/>
    <property type="molecule type" value="Genomic_DNA"/>
</dbReference>
<organism evidence="4 5">
    <name type="scientific">Advenella kashmirensis (strain DSM 17095 / LMG 22695 / WT001)</name>
    <name type="common">Tetrathiobacter kashmirensis</name>
    <dbReference type="NCBI Taxonomy" id="1036672"/>
    <lineage>
        <taxon>Bacteria</taxon>
        <taxon>Pseudomonadati</taxon>
        <taxon>Pseudomonadota</taxon>
        <taxon>Betaproteobacteria</taxon>
        <taxon>Burkholderiales</taxon>
        <taxon>Alcaligenaceae</taxon>
    </lineage>
</organism>
<evidence type="ECO:0008006" key="6">
    <source>
        <dbReference type="Google" id="ProtNLM"/>
    </source>
</evidence>
<gene>
    <name evidence="4" type="ordered locus">TKWG_09080</name>
</gene>
<sequence>MKTSGVRSVIAFAIIVVLGLAAFSAVTAGFAAVTSDGVRRVQLKRNPRALPDLPLIDARGTMFSLRDYGGASKRVTFITLVYLQCQSVCRTSIAGQSWMQHAIQARGLEGRVRLLTLSFDPANDSPQVMAEHARRMGVDADLWRFATVRDTGDLNRMLALFDIIVLPDGLGGYSHNAGLFLIDEHGQLARAYDVDRPDLALADYLARAKGKGG</sequence>
<dbReference type="InterPro" id="IPR003782">
    <property type="entry name" value="SCO1/SenC"/>
</dbReference>
<reference evidence="5" key="2">
    <citation type="journal article" date="2013" name="PLoS ONE">
        <title>Genome implosion elicits host-confinement in Alcaligenaceae: evidence from the comparative genomics of Tetrathiobacter kashmirensis, a pathogen in the making.</title>
        <authorList>
            <person name="Ghosh W."/>
            <person name="Alam M."/>
            <person name="Roy C."/>
            <person name="Pyne P."/>
            <person name="George A."/>
            <person name="Chakraborty R."/>
            <person name="Majumder S."/>
            <person name="Agarwal A."/>
            <person name="Chakraborty S."/>
            <person name="Majumdar S."/>
            <person name="Gupta S.K."/>
        </authorList>
    </citation>
    <scope>NUCLEOTIDE SEQUENCE [LARGE SCALE GENOMIC DNA]</scope>
    <source>
        <strain evidence="5">WT001</strain>
    </source>
</reference>
<dbReference type="SUPFAM" id="SSF52833">
    <property type="entry name" value="Thioredoxin-like"/>
    <property type="match status" value="1"/>
</dbReference>
<keyword evidence="2" id="KW-0479">Metal-binding</keyword>
<feature type="binding site" evidence="2">
    <location>
        <position position="89"/>
    </location>
    <ligand>
        <name>Cu cation</name>
        <dbReference type="ChEBI" id="CHEBI:23378"/>
    </ligand>
</feature>
<dbReference type="STRING" id="1036672.TKWG_09080"/>
<name>I3UAW2_ADVKW</name>
<dbReference type="InterPro" id="IPR036249">
    <property type="entry name" value="Thioredoxin-like_sf"/>
</dbReference>
<dbReference type="RefSeq" id="WP_014750241.1">
    <property type="nucleotide sequence ID" value="NC_017964.1"/>
</dbReference>
<evidence type="ECO:0000313" key="4">
    <source>
        <dbReference type="EMBL" id="AFK62150.1"/>
    </source>
</evidence>
<protein>
    <recommendedName>
        <fullName evidence="6">SCO family protein</fullName>
    </recommendedName>
</protein>
<dbReference type="KEGG" id="aka:TKWG_09080"/>
<evidence type="ECO:0000256" key="3">
    <source>
        <dbReference type="PIRSR" id="PIRSR603782-2"/>
    </source>
</evidence>
<evidence type="ECO:0000313" key="5">
    <source>
        <dbReference type="Proteomes" id="UP000005267"/>
    </source>
</evidence>
<dbReference type="Gene3D" id="3.40.30.10">
    <property type="entry name" value="Glutaredoxin"/>
    <property type="match status" value="1"/>
</dbReference>
<keyword evidence="5" id="KW-1185">Reference proteome</keyword>
<dbReference type="Pfam" id="PF02630">
    <property type="entry name" value="SCO1-SenC"/>
    <property type="match status" value="1"/>
</dbReference>
<evidence type="ECO:0000256" key="1">
    <source>
        <dbReference type="ARBA" id="ARBA00010996"/>
    </source>
</evidence>